<proteinExistence type="predicted"/>
<dbReference type="SUPFAM" id="SSF55008">
    <property type="entry name" value="HMA, heavy metal-associated domain"/>
    <property type="match status" value="1"/>
</dbReference>
<name>A0AAN8YG53_SOLBU</name>
<gene>
    <name evidence="4" type="ORF">RDI58_016563</name>
</gene>
<dbReference type="PROSITE" id="PS50846">
    <property type="entry name" value="HMA_2"/>
    <property type="match status" value="1"/>
</dbReference>
<evidence type="ECO:0000313" key="4">
    <source>
        <dbReference type="EMBL" id="KAK6788038.1"/>
    </source>
</evidence>
<reference evidence="4 5" key="1">
    <citation type="submission" date="2024-02" db="EMBL/GenBank/DDBJ databases">
        <title>de novo genome assembly of Solanum bulbocastanum strain 11H21.</title>
        <authorList>
            <person name="Hosaka A.J."/>
        </authorList>
    </citation>
    <scope>NUCLEOTIDE SEQUENCE [LARGE SCALE GENOMIC DNA]</scope>
    <source>
        <tissue evidence="4">Young leaves</tissue>
    </source>
</reference>
<dbReference type="PANTHER" id="PTHR46413">
    <property type="entry name" value="HEAVY METAL-ASSOCIATED ISOPRENYLATED PLANT PROTEIN 6"/>
    <property type="match status" value="1"/>
</dbReference>
<evidence type="ECO:0000256" key="2">
    <source>
        <dbReference type="SAM" id="MobiDB-lite"/>
    </source>
</evidence>
<evidence type="ECO:0000256" key="1">
    <source>
        <dbReference type="ARBA" id="ARBA00004170"/>
    </source>
</evidence>
<comment type="caution">
    <text evidence="4">The sequence shown here is derived from an EMBL/GenBank/DDBJ whole genome shotgun (WGS) entry which is preliminary data.</text>
</comment>
<dbReference type="AlphaFoldDB" id="A0AAN8YG53"/>
<dbReference type="PANTHER" id="PTHR46413:SF12">
    <property type="entry name" value="HEAVY METAL-ASSOCIATED ISOPRENYLATED PLANT PROTEIN 3-LIKE"/>
    <property type="match status" value="1"/>
</dbReference>
<feature type="region of interest" description="Disordered" evidence="2">
    <location>
        <begin position="1"/>
        <end position="31"/>
    </location>
</feature>
<dbReference type="InterPro" id="IPR044594">
    <property type="entry name" value="HIPP01/3/5/6"/>
</dbReference>
<keyword evidence="5" id="KW-1185">Reference proteome</keyword>
<dbReference type="GO" id="GO:0016020">
    <property type="term" value="C:membrane"/>
    <property type="evidence" value="ECO:0007669"/>
    <property type="project" value="UniProtKB-SubCell"/>
</dbReference>
<dbReference type="InterPro" id="IPR036163">
    <property type="entry name" value="HMA_dom_sf"/>
</dbReference>
<dbReference type="Gene3D" id="3.30.70.100">
    <property type="match status" value="2"/>
</dbReference>
<evidence type="ECO:0000259" key="3">
    <source>
        <dbReference type="PROSITE" id="PS50846"/>
    </source>
</evidence>
<feature type="compositionally biased region" description="Polar residues" evidence="2">
    <location>
        <begin position="1"/>
        <end position="10"/>
    </location>
</feature>
<dbReference type="Proteomes" id="UP001371456">
    <property type="component" value="Unassembled WGS sequence"/>
</dbReference>
<feature type="compositionally biased region" description="Basic and acidic residues" evidence="2">
    <location>
        <begin position="11"/>
        <end position="29"/>
    </location>
</feature>
<dbReference type="GO" id="GO:0046872">
    <property type="term" value="F:metal ion binding"/>
    <property type="evidence" value="ECO:0007669"/>
    <property type="project" value="InterPro"/>
</dbReference>
<dbReference type="GO" id="GO:0009626">
    <property type="term" value="P:plant-type hypersensitive response"/>
    <property type="evidence" value="ECO:0007669"/>
    <property type="project" value="UniProtKB-KW"/>
</dbReference>
<dbReference type="CDD" id="cd00371">
    <property type="entry name" value="HMA"/>
    <property type="match status" value="1"/>
</dbReference>
<dbReference type="InterPro" id="IPR006121">
    <property type="entry name" value="HMA_dom"/>
</dbReference>
<feature type="compositionally biased region" description="Basic and acidic residues" evidence="2">
    <location>
        <begin position="253"/>
        <end position="269"/>
    </location>
</feature>
<sequence length="298" mass="33206">MGKNKSSSKNIEGEMKSEEQQKEGKEGGKNEQNNRNVVLKVEFHCEGCVRKILNAVRSFEDYCECCSVFFQAVRFLVSNFPNFWFVTAEKGVEKVICDSETNKVTAIGEVDALKLKEKVERKMNRPVQLISPLPKDCKKEKKHNENDSKSTKGDDKKTKEKEPLVTTVVLKLHLHCEGCIQKIHKTITKNKGYKDMKIDQEKELVTVTGAMDMKELVEALKKQLKKDVQIVPPKKEGGEKKEGGGGGGGGGKGNEKGKDGQGGGGEKREQYEYLEFDATAIHATQLFSDENALACSIM</sequence>
<dbReference type="Pfam" id="PF00403">
    <property type="entry name" value="HMA"/>
    <property type="match status" value="1"/>
</dbReference>
<organism evidence="4 5">
    <name type="scientific">Solanum bulbocastanum</name>
    <name type="common">Wild potato</name>
    <dbReference type="NCBI Taxonomy" id="147425"/>
    <lineage>
        <taxon>Eukaryota</taxon>
        <taxon>Viridiplantae</taxon>
        <taxon>Streptophyta</taxon>
        <taxon>Embryophyta</taxon>
        <taxon>Tracheophyta</taxon>
        <taxon>Spermatophyta</taxon>
        <taxon>Magnoliopsida</taxon>
        <taxon>eudicotyledons</taxon>
        <taxon>Gunneridae</taxon>
        <taxon>Pentapetalae</taxon>
        <taxon>asterids</taxon>
        <taxon>lamiids</taxon>
        <taxon>Solanales</taxon>
        <taxon>Solanaceae</taxon>
        <taxon>Solanoideae</taxon>
        <taxon>Solaneae</taxon>
        <taxon>Solanum</taxon>
    </lineage>
</organism>
<comment type="subcellular location">
    <subcellularLocation>
        <location evidence="1">Membrane</location>
        <topology evidence="1">Peripheral membrane protein</topology>
    </subcellularLocation>
</comment>
<feature type="region of interest" description="Disordered" evidence="2">
    <location>
        <begin position="229"/>
        <end position="269"/>
    </location>
</feature>
<feature type="compositionally biased region" description="Basic and acidic residues" evidence="2">
    <location>
        <begin position="229"/>
        <end position="243"/>
    </location>
</feature>
<dbReference type="EMBL" id="JBANQN010000006">
    <property type="protein sequence ID" value="KAK6788038.1"/>
    <property type="molecule type" value="Genomic_DNA"/>
</dbReference>
<accession>A0AAN8YG53</accession>
<feature type="domain" description="HMA" evidence="3">
    <location>
        <begin position="165"/>
        <end position="228"/>
    </location>
</feature>
<protein>
    <recommendedName>
        <fullName evidence="3">HMA domain-containing protein</fullName>
    </recommendedName>
</protein>
<evidence type="ECO:0000313" key="5">
    <source>
        <dbReference type="Proteomes" id="UP001371456"/>
    </source>
</evidence>
<feature type="region of interest" description="Disordered" evidence="2">
    <location>
        <begin position="137"/>
        <end position="160"/>
    </location>
</feature>